<name>A0AAU7PUW7_9FIRM</name>
<organism evidence="1">
    <name type="scientific">Lacrimispora sp. BS-2</name>
    <dbReference type="NCBI Taxonomy" id="3151850"/>
    <lineage>
        <taxon>Bacteria</taxon>
        <taxon>Bacillati</taxon>
        <taxon>Bacillota</taxon>
        <taxon>Clostridia</taxon>
        <taxon>Lachnospirales</taxon>
        <taxon>Lachnospiraceae</taxon>
        <taxon>Lacrimispora</taxon>
    </lineage>
</organism>
<gene>
    <name evidence="1" type="ORF">ABFV83_06040</name>
</gene>
<proteinExistence type="predicted"/>
<dbReference type="EMBL" id="CP157940">
    <property type="protein sequence ID" value="XBS55351.1"/>
    <property type="molecule type" value="Genomic_DNA"/>
</dbReference>
<sequence>MNMIVYHPKTEEGRKELEKKSAILHSQAVLQYIQQLPCPNDQKQALIEELYTT</sequence>
<dbReference type="RefSeq" id="WP_349948025.1">
    <property type="nucleotide sequence ID" value="NZ_CP157940.1"/>
</dbReference>
<protein>
    <submittedName>
        <fullName evidence="1">Uncharacterized protein</fullName>
    </submittedName>
</protein>
<dbReference type="AlphaFoldDB" id="A0AAU7PUW7"/>
<evidence type="ECO:0000313" key="1">
    <source>
        <dbReference type="EMBL" id="XBS55351.1"/>
    </source>
</evidence>
<reference evidence="1" key="1">
    <citation type="submission" date="2024-06" db="EMBL/GenBank/DDBJ databases">
        <title>Lacrimispora cavernae sp. nov., a novel anaerobe isolated from bat guano pile inside a cave.</title>
        <authorList>
            <person name="Miller S.L."/>
            <person name="Lu N."/>
            <person name="King J."/>
            <person name="Sankaranarayanan K."/>
            <person name="Lawson P.A."/>
        </authorList>
    </citation>
    <scope>NUCLEOTIDE SEQUENCE</scope>
    <source>
        <strain evidence="1">BS-2</strain>
    </source>
</reference>
<accession>A0AAU7PUW7</accession>